<dbReference type="OrthoDB" id="2561798at2"/>
<dbReference type="InterPro" id="IPR050312">
    <property type="entry name" value="IolE/XylAMocC-like"/>
</dbReference>
<gene>
    <name evidence="2" type="ORF">SAMN06296052_10456</name>
</gene>
<dbReference type="InterPro" id="IPR006311">
    <property type="entry name" value="TAT_signal"/>
</dbReference>
<dbReference type="Pfam" id="PF01261">
    <property type="entry name" value="AP_endonuc_2"/>
    <property type="match status" value="1"/>
</dbReference>
<organism evidence="2 3">
    <name type="scientific">Pontibacter ummariensis</name>
    <dbReference type="NCBI Taxonomy" id="1610492"/>
    <lineage>
        <taxon>Bacteria</taxon>
        <taxon>Pseudomonadati</taxon>
        <taxon>Bacteroidota</taxon>
        <taxon>Cytophagia</taxon>
        <taxon>Cytophagales</taxon>
        <taxon>Hymenobacteraceae</taxon>
        <taxon>Pontibacter</taxon>
    </lineage>
</organism>
<feature type="domain" description="Xylose isomerase-like TIM barrel" evidence="1">
    <location>
        <begin position="71"/>
        <end position="294"/>
    </location>
</feature>
<dbReference type="RefSeq" id="WP_089318247.1">
    <property type="nucleotide sequence ID" value="NZ_FZOQ01000004.1"/>
</dbReference>
<name>A0A239D512_9BACT</name>
<reference evidence="3" key="1">
    <citation type="submission" date="2017-06" db="EMBL/GenBank/DDBJ databases">
        <authorList>
            <person name="Varghese N."/>
            <person name="Submissions S."/>
        </authorList>
    </citation>
    <scope>NUCLEOTIDE SEQUENCE [LARGE SCALE GENOMIC DNA]</scope>
    <source>
        <strain evidence="3">NKM1</strain>
    </source>
</reference>
<keyword evidence="3" id="KW-1185">Reference proteome</keyword>
<dbReference type="Proteomes" id="UP000198432">
    <property type="component" value="Unassembled WGS sequence"/>
</dbReference>
<dbReference type="InterPro" id="IPR036237">
    <property type="entry name" value="Xyl_isomerase-like_sf"/>
</dbReference>
<accession>A0A239D512</accession>
<dbReference type="PANTHER" id="PTHR12110:SF41">
    <property type="entry name" value="INOSOSE DEHYDRATASE"/>
    <property type="match status" value="1"/>
</dbReference>
<protein>
    <submittedName>
        <fullName evidence="2">Tat (Twin-arginine translocation) pathway signal sequence</fullName>
    </submittedName>
</protein>
<dbReference type="NCBIfam" id="TIGR01409">
    <property type="entry name" value="TAT_signal_seq"/>
    <property type="match status" value="1"/>
</dbReference>
<evidence type="ECO:0000259" key="1">
    <source>
        <dbReference type="Pfam" id="PF01261"/>
    </source>
</evidence>
<dbReference type="SUPFAM" id="SSF51658">
    <property type="entry name" value="Xylose isomerase-like"/>
    <property type="match status" value="1"/>
</dbReference>
<dbReference type="InterPro" id="IPR013022">
    <property type="entry name" value="Xyl_isomerase-like_TIM-brl"/>
</dbReference>
<proteinExistence type="predicted"/>
<sequence>MRKFSPNSSRRDFLTKAALAAAGIALVGSRAVGKDTAEKGAGLMPEAKAAARPICIFSKQLHWLGYDEMAETAARIGFDGIDLTVRPNGHVLPERVAEDLPKAVAAAQKAGLTVPMITTDITHAPQPYAERVLKTASQQGVKYYRMGWLPYQDSLSIQENLERYKAQFRDLATLNKKYGIHGGYQNHTGTDVGAPVWDLWELLQGLDPQHLGSQYDIKHATAEGGYSWPLGFKLIHPYIRTIDLKDFMWVKKDGKLEVQSVPLGEGMVDFQRFFSLIKAYKVQGPISLHLEYPLGGAENGAKKLTIPGGNVIAAMQQDLTTLRGWLKEAGLS</sequence>
<evidence type="ECO:0000313" key="3">
    <source>
        <dbReference type="Proteomes" id="UP000198432"/>
    </source>
</evidence>
<dbReference type="PROSITE" id="PS51318">
    <property type="entry name" value="TAT"/>
    <property type="match status" value="1"/>
</dbReference>
<dbReference type="InterPro" id="IPR019546">
    <property type="entry name" value="TAT_signal_bac_arc"/>
</dbReference>
<evidence type="ECO:0000313" key="2">
    <source>
        <dbReference type="EMBL" id="SNS27319.1"/>
    </source>
</evidence>
<dbReference type="PANTHER" id="PTHR12110">
    <property type="entry name" value="HYDROXYPYRUVATE ISOMERASE"/>
    <property type="match status" value="1"/>
</dbReference>
<dbReference type="EMBL" id="FZOQ01000004">
    <property type="protein sequence ID" value="SNS27319.1"/>
    <property type="molecule type" value="Genomic_DNA"/>
</dbReference>
<dbReference type="Gene3D" id="3.20.20.150">
    <property type="entry name" value="Divalent-metal-dependent TIM barrel enzymes"/>
    <property type="match status" value="1"/>
</dbReference>
<dbReference type="AlphaFoldDB" id="A0A239D512"/>